<feature type="compositionally biased region" description="Basic and acidic residues" evidence="1">
    <location>
        <begin position="25"/>
        <end position="53"/>
    </location>
</feature>
<sequence length="72" mass="8076">MAGANDRNAIRLDPDDATPQSVRMAVDKMGKTDYAKEDRQRKSNDLTAERVDQASKQSQQWARGYQGTPPTH</sequence>
<dbReference type="RefSeq" id="WP_226135989.1">
    <property type="nucleotide sequence ID" value="NZ_JAIZTC010000012.1"/>
</dbReference>
<evidence type="ECO:0000256" key="1">
    <source>
        <dbReference type="SAM" id="MobiDB-lite"/>
    </source>
</evidence>
<protein>
    <submittedName>
        <fullName evidence="2">Uncharacterized protein</fullName>
    </submittedName>
</protein>
<dbReference type="Proteomes" id="UP001199070">
    <property type="component" value="Unassembled WGS sequence"/>
</dbReference>
<accession>A0AAW4TNH5</accession>
<reference evidence="2" key="1">
    <citation type="submission" date="2023-08" db="EMBL/GenBank/DDBJ databases">
        <title>A collection of bacterial strains from the Burkholderia cepacia Research Laboratory and Repository.</title>
        <authorList>
            <person name="Lipuma J."/>
            <person name="Spilker T."/>
        </authorList>
    </citation>
    <scope>NUCLEOTIDE SEQUENCE</scope>
    <source>
        <strain evidence="2">AU0862</strain>
    </source>
</reference>
<evidence type="ECO:0000313" key="3">
    <source>
        <dbReference type="Proteomes" id="UP001199070"/>
    </source>
</evidence>
<comment type="caution">
    <text evidence="2">The sequence shown here is derived from an EMBL/GenBank/DDBJ whole genome shotgun (WGS) entry which is preliminary data.</text>
</comment>
<name>A0AAW4TNH5_9BURK</name>
<evidence type="ECO:0000313" key="2">
    <source>
        <dbReference type="EMBL" id="MCA8383426.1"/>
    </source>
</evidence>
<gene>
    <name evidence="2" type="ORF">LGN22_31410</name>
</gene>
<dbReference type="AlphaFoldDB" id="A0AAW4TNH5"/>
<dbReference type="EMBL" id="JAIZTC010000012">
    <property type="protein sequence ID" value="MCA8383426.1"/>
    <property type="molecule type" value="Genomic_DNA"/>
</dbReference>
<organism evidence="2 3">
    <name type="scientific">Burkholderia cenocepacia</name>
    <dbReference type="NCBI Taxonomy" id="95486"/>
    <lineage>
        <taxon>Bacteria</taxon>
        <taxon>Pseudomonadati</taxon>
        <taxon>Pseudomonadota</taxon>
        <taxon>Betaproteobacteria</taxon>
        <taxon>Burkholderiales</taxon>
        <taxon>Burkholderiaceae</taxon>
        <taxon>Burkholderia</taxon>
        <taxon>Burkholderia cepacia complex</taxon>
    </lineage>
</organism>
<proteinExistence type="predicted"/>
<feature type="region of interest" description="Disordered" evidence="1">
    <location>
        <begin position="1"/>
        <end position="72"/>
    </location>
</feature>